<dbReference type="EMBL" id="JBBLZC010000004">
    <property type="protein sequence ID" value="MEK0082666.1"/>
    <property type="molecule type" value="Genomic_DNA"/>
</dbReference>
<dbReference type="Proteomes" id="UP001375743">
    <property type="component" value="Unassembled WGS sequence"/>
</dbReference>
<dbReference type="Pfam" id="PF09361">
    <property type="entry name" value="Phasin_2"/>
    <property type="match status" value="1"/>
</dbReference>
<proteinExistence type="predicted"/>
<dbReference type="Gene3D" id="1.10.150.320">
    <property type="entry name" value="Photosystem II 12 kDa extrinsic protein"/>
    <property type="match status" value="1"/>
</dbReference>
<evidence type="ECO:0000313" key="3">
    <source>
        <dbReference type="Proteomes" id="UP001375743"/>
    </source>
</evidence>
<accession>A0ABU8XP87</accession>
<feature type="domain" description="Phasin" evidence="1">
    <location>
        <begin position="113"/>
        <end position="198"/>
    </location>
</feature>
<evidence type="ECO:0000313" key="2">
    <source>
        <dbReference type="EMBL" id="MEK0082666.1"/>
    </source>
</evidence>
<reference evidence="2 3" key="1">
    <citation type="submission" date="2024-01" db="EMBL/GenBank/DDBJ databases">
        <title>Multi-omics insights into the function and evolution of sodium benzoate biodegradation pathways in Benzoatithermus flavus gen. nov., sp. nov. from hot spring.</title>
        <authorList>
            <person name="Hu C.-J."/>
            <person name="Li W.-J."/>
        </authorList>
    </citation>
    <scope>NUCLEOTIDE SEQUENCE [LARGE SCALE GENOMIC DNA]</scope>
    <source>
        <strain evidence="2 3">SYSU G07066</strain>
    </source>
</reference>
<evidence type="ECO:0000259" key="1">
    <source>
        <dbReference type="Pfam" id="PF09361"/>
    </source>
</evidence>
<name>A0ABU8XP87_9PROT</name>
<sequence length="214" mass="23124">MARVDVNTASREQLIEQVGVRPEVADEILKLREKQGRIADIEALRDVKGIGPATLEQLRSALAFGETAAKKAASEAADVAATTVRAGAETARSAADAGARVTSIGVRDSLQTAQRAMEAAGELERRTARAATDSAASFGRSFADLASEQMNENLRVAIELTRARNLGQVVEIQSRYLRETLERLMRLGSCYTEMYQKLLSPAAFVTRSRADRAA</sequence>
<dbReference type="InterPro" id="IPR018968">
    <property type="entry name" value="Phasin"/>
</dbReference>
<gene>
    <name evidence="2" type="ORF">U1T56_05865</name>
</gene>
<protein>
    <submittedName>
        <fullName evidence="2">Helix-hairpin-helix domain-containing protein</fullName>
    </submittedName>
</protein>
<dbReference type="InterPro" id="IPR051675">
    <property type="entry name" value="Endo/Exo/Phosphatase_dom_1"/>
</dbReference>
<dbReference type="InterPro" id="IPR010994">
    <property type="entry name" value="RuvA_2-like"/>
</dbReference>
<keyword evidence="3" id="KW-1185">Reference proteome</keyword>
<dbReference type="PANTHER" id="PTHR21180">
    <property type="entry name" value="ENDONUCLEASE/EXONUCLEASE/PHOSPHATASE FAMILY DOMAIN-CONTAINING PROTEIN 1"/>
    <property type="match status" value="1"/>
</dbReference>
<organism evidence="2 3">
    <name type="scientific">Benzoatithermus flavus</name>
    <dbReference type="NCBI Taxonomy" id="3108223"/>
    <lineage>
        <taxon>Bacteria</taxon>
        <taxon>Pseudomonadati</taxon>
        <taxon>Pseudomonadota</taxon>
        <taxon>Alphaproteobacteria</taxon>
        <taxon>Geminicoccales</taxon>
        <taxon>Geminicoccaceae</taxon>
        <taxon>Benzoatithermus</taxon>
    </lineage>
</organism>
<comment type="caution">
    <text evidence="2">The sequence shown here is derived from an EMBL/GenBank/DDBJ whole genome shotgun (WGS) entry which is preliminary data.</text>
</comment>
<dbReference type="PANTHER" id="PTHR21180:SF32">
    <property type="entry name" value="ENDONUCLEASE_EXONUCLEASE_PHOSPHATASE FAMILY DOMAIN-CONTAINING PROTEIN 1"/>
    <property type="match status" value="1"/>
</dbReference>
<dbReference type="RefSeq" id="WP_418158512.1">
    <property type="nucleotide sequence ID" value="NZ_JBBLZC010000004.1"/>
</dbReference>
<dbReference type="SUPFAM" id="SSF47781">
    <property type="entry name" value="RuvA domain 2-like"/>
    <property type="match status" value="1"/>
</dbReference>
<dbReference type="Pfam" id="PF12836">
    <property type="entry name" value="HHH_3"/>
    <property type="match status" value="1"/>
</dbReference>